<dbReference type="EMBL" id="WEID01000097">
    <property type="protein sequence ID" value="KAB8127046.1"/>
    <property type="molecule type" value="Genomic_DNA"/>
</dbReference>
<feature type="transmembrane region" description="Helical" evidence="1">
    <location>
        <begin position="196"/>
        <end position="218"/>
    </location>
</feature>
<keyword evidence="3" id="KW-1185">Reference proteome</keyword>
<reference evidence="2 3" key="1">
    <citation type="submission" date="2019-10" db="EMBL/GenBank/DDBJ databases">
        <title>Gracilibacillus sp. nov. isolated from rice seeds.</title>
        <authorList>
            <person name="He S."/>
        </authorList>
    </citation>
    <scope>NUCLEOTIDE SEQUENCE [LARGE SCALE GENOMIC DNA]</scope>
    <source>
        <strain evidence="2 3">TD8</strain>
    </source>
</reference>
<keyword evidence="1" id="KW-0812">Transmembrane</keyword>
<organism evidence="2 3">
    <name type="scientific">Gracilibacillus oryzae</name>
    <dbReference type="NCBI Taxonomy" id="1672701"/>
    <lineage>
        <taxon>Bacteria</taxon>
        <taxon>Bacillati</taxon>
        <taxon>Bacillota</taxon>
        <taxon>Bacilli</taxon>
        <taxon>Bacillales</taxon>
        <taxon>Bacillaceae</taxon>
        <taxon>Gracilibacillus</taxon>
    </lineage>
</organism>
<protein>
    <submittedName>
        <fullName evidence="2">DUF624 domain-containing protein</fullName>
    </submittedName>
</protein>
<feature type="transmembrane region" description="Helical" evidence="1">
    <location>
        <begin position="50"/>
        <end position="76"/>
    </location>
</feature>
<evidence type="ECO:0000313" key="3">
    <source>
        <dbReference type="Proteomes" id="UP000480246"/>
    </source>
</evidence>
<feature type="transmembrane region" description="Helical" evidence="1">
    <location>
        <begin position="21"/>
        <end position="44"/>
    </location>
</feature>
<accession>A0A7C8KN12</accession>
<dbReference type="OrthoDB" id="2182676at2"/>
<feature type="transmembrane region" description="Helical" evidence="1">
    <location>
        <begin position="104"/>
        <end position="127"/>
    </location>
</feature>
<dbReference type="InterPro" id="IPR006938">
    <property type="entry name" value="DUF624"/>
</dbReference>
<gene>
    <name evidence="2" type="ORF">F9U64_18705</name>
</gene>
<evidence type="ECO:0000256" key="1">
    <source>
        <dbReference type="SAM" id="Phobius"/>
    </source>
</evidence>
<evidence type="ECO:0000313" key="2">
    <source>
        <dbReference type="EMBL" id="KAB8127046.1"/>
    </source>
</evidence>
<keyword evidence="1" id="KW-0472">Membrane</keyword>
<dbReference type="AlphaFoldDB" id="A0A7C8KN12"/>
<name>A0A7C8KN12_9BACI</name>
<proteinExistence type="predicted"/>
<sequence length="232" mass="27100">MKQSGIMFEFNRFSEEIFKFLFANLLWVLFNLPIIIISFNLLIVEEPSGLIPVIALIVLLLPFVFFPSTAAVFGVIRKFKMKEDILLVKTFWQKYKENYVKSMVGGFIIVFIASVLIVDYFFLINFINMSFHFLLIILLSLLIVFTLNFFSIIVHIDLKTLALLRHSLLFTFANPVQTIRIALFFLVFVYVCSQFFVLLIPFYLGSIIAYHSFHVFWIRYTKIRQQGSVASI</sequence>
<feature type="transmembrane region" description="Helical" evidence="1">
    <location>
        <begin position="168"/>
        <end position="190"/>
    </location>
</feature>
<dbReference type="RefSeq" id="WP_153406401.1">
    <property type="nucleotide sequence ID" value="NZ_ML762445.1"/>
</dbReference>
<feature type="transmembrane region" description="Helical" evidence="1">
    <location>
        <begin position="133"/>
        <end position="156"/>
    </location>
</feature>
<dbReference type="Pfam" id="PF04854">
    <property type="entry name" value="DUF624"/>
    <property type="match status" value="1"/>
</dbReference>
<comment type="caution">
    <text evidence="2">The sequence shown here is derived from an EMBL/GenBank/DDBJ whole genome shotgun (WGS) entry which is preliminary data.</text>
</comment>
<keyword evidence="1" id="KW-1133">Transmembrane helix</keyword>
<dbReference type="Proteomes" id="UP000480246">
    <property type="component" value="Unassembled WGS sequence"/>
</dbReference>